<dbReference type="GO" id="GO:0008234">
    <property type="term" value="F:cysteine-type peptidase activity"/>
    <property type="evidence" value="ECO:0007669"/>
    <property type="project" value="InterPro"/>
</dbReference>
<dbReference type="PANTHER" id="PTHR12411">
    <property type="entry name" value="CYSTEINE PROTEASE FAMILY C1-RELATED"/>
    <property type="match status" value="1"/>
</dbReference>
<dbReference type="SUPFAM" id="SSF54001">
    <property type="entry name" value="Cysteine proteinases"/>
    <property type="match status" value="1"/>
</dbReference>
<proteinExistence type="inferred from homology"/>
<dbReference type="OrthoDB" id="640249at2759"/>
<dbReference type="InterPro" id="IPR038765">
    <property type="entry name" value="Papain-like_cys_pep_sf"/>
</dbReference>
<evidence type="ECO:0000259" key="2">
    <source>
        <dbReference type="SMART" id="SM00645"/>
    </source>
</evidence>
<dbReference type="CDD" id="cd02619">
    <property type="entry name" value="Peptidase_C1"/>
    <property type="match status" value="1"/>
</dbReference>
<dbReference type="PROSITE" id="PS00639">
    <property type="entry name" value="THIOL_PROTEASE_HIS"/>
    <property type="match status" value="1"/>
</dbReference>
<dbReference type="SMART" id="SM00645">
    <property type="entry name" value="Pept_C1"/>
    <property type="match status" value="1"/>
</dbReference>
<evidence type="ECO:0000313" key="3">
    <source>
        <dbReference type="EMBL" id="CAF1344545.1"/>
    </source>
</evidence>
<protein>
    <recommendedName>
        <fullName evidence="2">Peptidase C1A papain C-terminal domain-containing protein</fullName>
    </recommendedName>
</protein>
<evidence type="ECO:0000256" key="1">
    <source>
        <dbReference type="ARBA" id="ARBA00008455"/>
    </source>
</evidence>
<dbReference type="Gene3D" id="3.90.70.10">
    <property type="entry name" value="Cysteine proteinases"/>
    <property type="match status" value="1"/>
</dbReference>
<dbReference type="EMBL" id="CAJNOQ010014579">
    <property type="protein sequence ID" value="CAF1344545.1"/>
    <property type="molecule type" value="Genomic_DNA"/>
</dbReference>
<dbReference type="Pfam" id="PF00112">
    <property type="entry name" value="Peptidase_C1"/>
    <property type="match status" value="1"/>
</dbReference>
<organism evidence="3 5">
    <name type="scientific">Didymodactylos carnosus</name>
    <dbReference type="NCBI Taxonomy" id="1234261"/>
    <lineage>
        <taxon>Eukaryota</taxon>
        <taxon>Metazoa</taxon>
        <taxon>Spiralia</taxon>
        <taxon>Gnathifera</taxon>
        <taxon>Rotifera</taxon>
        <taxon>Eurotatoria</taxon>
        <taxon>Bdelloidea</taxon>
        <taxon>Philodinida</taxon>
        <taxon>Philodinidae</taxon>
        <taxon>Didymodactylos</taxon>
    </lineage>
</organism>
<sequence>MLPWVAKKKIMSKGKYFTNKETGEQYPLGGFHPSSRPSTAKKFSLIRKFGAAEIPQKVDLREGMTPVETQGTLQSCLYLCSVGNALAGAYEFLIKRNSGKHVDVSRLFIYYNARERDGNCYDDDGTTIVSAVEALEQLGCCKEETWPYDPSRVGQKPTKQAYEEAMRYRLSEKIFVDTELGTMKACLAQGYPFVFGILLFESFGQAETNGTVPLPRENEKEGSNGHGWHAMLAVGYSDKSKCFIVRNSYGEKWGDKGYCYIPYDYMTNPKLCLEAHAVRAVRRDEPQTVQSNTLPYPITDPVWTGTSAPPFLPTLPANWGWSSMDTTDIYGWDKNKANTNYSIETTKREETEKQPQTSNDPHILWIDNESEDPLCRHLKAESGVNIAFCETIAMAEEYLSKNIQYIKNCRSFQIVCRGYYKSENKNPLNILHLVDKNRISCSTPILVYTRDKSGVEKWLAQSPTQAWRQRLFITDSAEAAFNHIKNGWKSGTS</sequence>
<name>A0A815GX39_9BILA</name>
<gene>
    <name evidence="3" type="ORF">GPM918_LOCUS30603</name>
    <name evidence="4" type="ORF">SRO942_LOCUS31220</name>
</gene>
<dbReference type="InterPro" id="IPR000668">
    <property type="entry name" value="Peptidase_C1A_C"/>
</dbReference>
<reference evidence="3" key="1">
    <citation type="submission" date="2021-02" db="EMBL/GenBank/DDBJ databases">
        <authorList>
            <person name="Nowell W R."/>
        </authorList>
    </citation>
    <scope>NUCLEOTIDE SEQUENCE</scope>
</reference>
<dbReference type="Proteomes" id="UP000663829">
    <property type="component" value="Unassembled WGS sequence"/>
</dbReference>
<evidence type="ECO:0000313" key="4">
    <source>
        <dbReference type="EMBL" id="CAF4208919.1"/>
    </source>
</evidence>
<comment type="caution">
    <text evidence="3">The sequence shown here is derived from an EMBL/GenBank/DDBJ whole genome shotgun (WGS) entry which is preliminary data.</text>
</comment>
<accession>A0A815GX39</accession>
<evidence type="ECO:0000313" key="5">
    <source>
        <dbReference type="Proteomes" id="UP000663829"/>
    </source>
</evidence>
<dbReference type="GO" id="GO:0006508">
    <property type="term" value="P:proteolysis"/>
    <property type="evidence" value="ECO:0007669"/>
    <property type="project" value="InterPro"/>
</dbReference>
<dbReference type="EMBL" id="CAJOBC010060732">
    <property type="protein sequence ID" value="CAF4208919.1"/>
    <property type="molecule type" value="Genomic_DNA"/>
</dbReference>
<feature type="domain" description="Peptidase C1A papain C-terminal" evidence="2">
    <location>
        <begin position="54"/>
        <end position="281"/>
    </location>
</feature>
<dbReference type="InterPro" id="IPR025660">
    <property type="entry name" value="Pept_his_AS"/>
</dbReference>
<comment type="similarity">
    <text evidence="1">Belongs to the peptidase C1 family.</text>
</comment>
<dbReference type="AlphaFoldDB" id="A0A815GX39"/>
<dbReference type="InterPro" id="IPR013128">
    <property type="entry name" value="Peptidase_C1A"/>
</dbReference>
<keyword evidence="5" id="KW-1185">Reference proteome</keyword>
<dbReference type="Proteomes" id="UP000681722">
    <property type="component" value="Unassembled WGS sequence"/>
</dbReference>